<dbReference type="Pfam" id="PF13307">
    <property type="entry name" value="Helicase_C_2"/>
    <property type="match status" value="1"/>
</dbReference>
<dbReference type="InterPro" id="IPR045028">
    <property type="entry name" value="DinG/Rad3-like"/>
</dbReference>
<dbReference type="InterPro" id="IPR006310">
    <property type="entry name" value="DinG"/>
</dbReference>
<dbReference type="InterPro" id="IPR027417">
    <property type="entry name" value="P-loop_NTPase"/>
</dbReference>
<dbReference type="SMART" id="SM00491">
    <property type="entry name" value="HELICc2"/>
    <property type="match status" value="1"/>
</dbReference>
<protein>
    <recommendedName>
        <fullName evidence="8 9">3'-5' exonuclease DinG</fullName>
        <ecNumber evidence="8 9">3.1.-.-</ecNumber>
    </recommendedName>
</protein>
<evidence type="ECO:0000313" key="12">
    <source>
        <dbReference type="Proteomes" id="UP000242662"/>
    </source>
</evidence>
<dbReference type="InterPro" id="IPR014001">
    <property type="entry name" value="Helicase_ATP-bd"/>
</dbReference>
<keyword evidence="6 8" id="KW-0067">ATP-binding</keyword>
<gene>
    <name evidence="8 9" type="primary">dinG</name>
    <name evidence="11" type="ORF">SAMN05421737_103112</name>
</gene>
<evidence type="ECO:0000256" key="5">
    <source>
        <dbReference type="ARBA" id="ARBA00022839"/>
    </source>
</evidence>
<dbReference type="InterPro" id="IPR012337">
    <property type="entry name" value="RNaseH-like_sf"/>
</dbReference>
<comment type="catalytic activity">
    <reaction evidence="7">
        <text>ATP + H2O = ADP + phosphate + H(+)</text>
        <dbReference type="Rhea" id="RHEA:13065"/>
        <dbReference type="ChEBI" id="CHEBI:15377"/>
        <dbReference type="ChEBI" id="CHEBI:15378"/>
        <dbReference type="ChEBI" id="CHEBI:30616"/>
        <dbReference type="ChEBI" id="CHEBI:43474"/>
        <dbReference type="ChEBI" id="CHEBI:456216"/>
        <dbReference type="EC" id="5.6.2.3"/>
    </reaction>
</comment>
<dbReference type="GO" id="GO:0006260">
    <property type="term" value="P:DNA replication"/>
    <property type="evidence" value="ECO:0007669"/>
    <property type="project" value="InterPro"/>
</dbReference>
<dbReference type="SUPFAM" id="SSF52540">
    <property type="entry name" value="P-loop containing nucleoside triphosphate hydrolases"/>
    <property type="match status" value="2"/>
</dbReference>
<keyword evidence="11" id="KW-0347">Helicase</keyword>
<organism evidence="11 12">
    <name type="scientific">Shouchella lonarensis</name>
    <dbReference type="NCBI Taxonomy" id="1464122"/>
    <lineage>
        <taxon>Bacteria</taxon>
        <taxon>Bacillati</taxon>
        <taxon>Bacillota</taxon>
        <taxon>Bacilli</taxon>
        <taxon>Bacillales</taxon>
        <taxon>Bacillaceae</taxon>
        <taxon>Shouchella</taxon>
    </lineage>
</organism>
<dbReference type="AlphaFoldDB" id="A0A1G6HA72"/>
<keyword evidence="4 8" id="KW-0378">Hydrolase</keyword>
<dbReference type="Gene3D" id="3.30.420.10">
    <property type="entry name" value="Ribonuclease H-like superfamily/Ribonuclease H"/>
    <property type="match status" value="1"/>
</dbReference>
<dbReference type="NCBIfam" id="NF005981">
    <property type="entry name" value="PRK08074.1"/>
    <property type="match status" value="1"/>
</dbReference>
<dbReference type="GO" id="GO:0043139">
    <property type="term" value="F:5'-3' DNA helicase activity"/>
    <property type="evidence" value="ECO:0007669"/>
    <property type="project" value="UniProtKB-EC"/>
</dbReference>
<comment type="function">
    <text evidence="8 9">3'-5' exonuclease.</text>
</comment>
<dbReference type="InterPro" id="IPR011545">
    <property type="entry name" value="DEAD/DEAH_box_helicase_dom"/>
</dbReference>
<comment type="cofactor">
    <cofactor evidence="1">
        <name>[4Fe-4S] cluster</name>
        <dbReference type="ChEBI" id="CHEBI:49883"/>
    </cofactor>
</comment>
<dbReference type="Pfam" id="PF00929">
    <property type="entry name" value="RNase_T"/>
    <property type="match status" value="1"/>
</dbReference>
<dbReference type="EMBL" id="FMYM01000003">
    <property type="protein sequence ID" value="SDB91172.1"/>
    <property type="molecule type" value="Genomic_DNA"/>
</dbReference>
<proteinExistence type="inferred from homology"/>
<evidence type="ECO:0000256" key="6">
    <source>
        <dbReference type="ARBA" id="ARBA00022840"/>
    </source>
</evidence>
<reference evidence="12" key="1">
    <citation type="submission" date="2016-09" db="EMBL/GenBank/DDBJ databases">
        <authorList>
            <person name="Varghese N."/>
            <person name="Submissions S."/>
        </authorList>
    </citation>
    <scope>NUCLEOTIDE SEQUENCE [LARGE SCALE GENOMIC DNA]</scope>
    <source>
        <strain evidence="12">25nlg</strain>
    </source>
</reference>
<dbReference type="FunFam" id="3.30.420.10:FF:000045">
    <property type="entry name" value="3'-5' exonuclease DinG"/>
    <property type="match status" value="1"/>
</dbReference>
<dbReference type="OrthoDB" id="9803913at2"/>
<evidence type="ECO:0000256" key="7">
    <source>
        <dbReference type="ARBA" id="ARBA00048954"/>
    </source>
</evidence>
<dbReference type="PROSITE" id="PS51193">
    <property type="entry name" value="HELICASE_ATP_BIND_2"/>
    <property type="match status" value="1"/>
</dbReference>
<keyword evidence="3 8" id="KW-0547">Nucleotide-binding</keyword>
<keyword evidence="5 8" id="KW-0269">Exonuclease</keyword>
<dbReference type="EC" id="3.1.-.-" evidence="8 9"/>
<dbReference type="SMART" id="SM00487">
    <property type="entry name" value="DEXDc"/>
    <property type="match status" value="1"/>
</dbReference>
<accession>A0A1G6HA72</accession>
<evidence type="ECO:0000256" key="1">
    <source>
        <dbReference type="ARBA" id="ARBA00001966"/>
    </source>
</evidence>
<dbReference type="SUPFAM" id="SSF53098">
    <property type="entry name" value="Ribonuclease H-like"/>
    <property type="match status" value="1"/>
</dbReference>
<evidence type="ECO:0000256" key="3">
    <source>
        <dbReference type="ARBA" id="ARBA00022741"/>
    </source>
</evidence>
<dbReference type="InterPro" id="IPR014013">
    <property type="entry name" value="Helic_SF1/SF2_ATP-bd_DinG/Rad3"/>
</dbReference>
<dbReference type="GO" id="GO:0003677">
    <property type="term" value="F:DNA binding"/>
    <property type="evidence" value="ECO:0007669"/>
    <property type="project" value="InterPro"/>
</dbReference>
<comment type="similarity">
    <text evidence="8 9">Belongs to the helicase family. DinG subfamily. Type 2 sub-subfamily.</text>
</comment>
<dbReference type="InterPro" id="IPR013520">
    <property type="entry name" value="Ribonucl_H"/>
</dbReference>
<dbReference type="STRING" id="1464122.SAMN05421737_103112"/>
<sequence>MSERFVIVDLETTGNTPTQGARIIQIGAVKVEGRKIIDRFNTFVDPACEIPPFIAELTGITAAEVKGAPAFAEVAPQLLAFMDGCAFVAHNVPFDQGFLTAQLDMEGYHWLPQVSFDTVEMSRVLFPSQDSYKLSELSGFLALNHTRPHQADSDALITAELFLSLVHKLESLPLATLQQLDKVTLRLSSDWSQLIRPVIKKKMNIHAALAETQYDMFGQLVLKRHEEKSEKQPSLSQPSFTDTMTTAFTHATDHVEDRPGQRLMMERVYKALSSEAYLLLEAGTGTGKTLGYLLPSVHVAKKTGKPVVVSTYTVALQEQLLQEDIPLLCALVDFPVEAAILKGRHHYLDVKKFERSLAYCEEDSYDVLLTKAQILVWLLETANGDRTELNLSSGGENYWLTVQSDYGDASDPRCFYQRAQMHATEADIIIVNHALLMIDTIREVPALPSVSHVIVDEAHHFADVARDHLGTSLRYVSYAFAWQRLARLLEEASGLSLQLQAQLTHMSVIQEDVDDLFRMLRAFVMETEDGRTGNTGRRSCSYAPTVQVGAMWQAIFVCAERIYTHGLKLIKVVDSVLTSLQEAQCTPATYAKIRATNEATKAVYRHTQALNTLLLTAEEGYVYWIEAEPKGAKNATYLYRKPMDVSDCLADQFFARKRSVVLTSATLTVNDSFSYYVDQLGLADFGVETLQILSPFAYETQTKLLIPSDVPDVRGKNDTLFVDDIAIKIWRIAEETNRKVLVLFTSYDMLRKVYYNVRNLNETRCLPLIGQGVTNGSPARLLKIFKHETSGILFGTNSFWEGMDLRQAGACHLVIVRLPFASPDEPFVRAQIEQAKSRGKDPFKTISLPQAVIRFKQGFGRLIRSTADNGAVFVFDRRIVTTKYGATFIQSLPSVPVLEGKLEALLEMICNEGEE</sequence>
<dbReference type="GO" id="GO:0005524">
    <property type="term" value="F:ATP binding"/>
    <property type="evidence" value="ECO:0007669"/>
    <property type="project" value="UniProtKB-UniRule"/>
</dbReference>
<evidence type="ECO:0000256" key="2">
    <source>
        <dbReference type="ARBA" id="ARBA00022722"/>
    </source>
</evidence>
<evidence type="ECO:0000259" key="10">
    <source>
        <dbReference type="PROSITE" id="PS51193"/>
    </source>
</evidence>
<dbReference type="InterPro" id="IPR006555">
    <property type="entry name" value="ATP-dep_Helicase_C"/>
</dbReference>
<evidence type="ECO:0000256" key="8">
    <source>
        <dbReference type="HAMAP-Rule" id="MF_02206"/>
    </source>
</evidence>
<dbReference type="GO" id="GO:0003887">
    <property type="term" value="F:DNA-directed DNA polymerase activity"/>
    <property type="evidence" value="ECO:0007669"/>
    <property type="project" value="InterPro"/>
</dbReference>
<evidence type="ECO:0000256" key="9">
    <source>
        <dbReference type="RuleBase" id="RU364106"/>
    </source>
</evidence>
<feature type="short sequence motif" description="DEAH box" evidence="8">
    <location>
        <begin position="456"/>
        <end position="459"/>
    </location>
</feature>
<dbReference type="Proteomes" id="UP000242662">
    <property type="component" value="Unassembled WGS sequence"/>
</dbReference>
<dbReference type="InterPro" id="IPR006054">
    <property type="entry name" value="DnaQ"/>
</dbReference>
<dbReference type="GO" id="GO:0008408">
    <property type="term" value="F:3'-5' exonuclease activity"/>
    <property type="evidence" value="ECO:0007669"/>
    <property type="project" value="UniProtKB-UniRule"/>
</dbReference>
<dbReference type="RefSeq" id="WP_090774974.1">
    <property type="nucleotide sequence ID" value="NZ_FMYM01000003.1"/>
</dbReference>
<dbReference type="GO" id="GO:0016887">
    <property type="term" value="F:ATP hydrolysis activity"/>
    <property type="evidence" value="ECO:0007669"/>
    <property type="project" value="RHEA"/>
</dbReference>
<dbReference type="NCBIfam" id="TIGR01407">
    <property type="entry name" value="dinG_rel"/>
    <property type="match status" value="1"/>
</dbReference>
<keyword evidence="2 8" id="KW-0540">Nuclease</keyword>
<dbReference type="PANTHER" id="PTHR11472:SF34">
    <property type="entry name" value="REGULATOR OF TELOMERE ELONGATION HELICASE 1"/>
    <property type="match status" value="1"/>
</dbReference>
<dbReference type="Gene3D" id="3.40.50.300">
    <property type="entry name" value="P-loop containing nucleotide triphosphate hydrolases"/>
    <property type="match status" value="2"/>
</dbReference>
<evidence type="ECO:0000313" key="11">
    <source>
        <dbReference type="EMBL" id="SDB91172.1"/>
    </source>
</evidence>
<feature type="binding site" evidence="8">
    <location>
        <begin position="282"/>
        <end position="289"/>
    </location>
    <ligand>
        <name>ATP</name>
        <dbReference type="ChEBI" id="CHEBI:30616"/>
    </ligand>
</feature>
<dbReference type="NCBIfam" id="TIGR00573">
    <property type="entry name" value="dnaq"/>
    <property type="match status" value="1"/>
</dbReference>
<dbReference type="CDD" id="cd06127">
    <property type="entry name" value="DEDDh"/>
    <property type="match status" value="1"/>
</dbReference>
<name>A0A1G6HA72_9BACI</name>
<feature type="domain" description="Helicase ATP-binding" evidence="10">
    <location>
        <begin position="247"/>
        <end position="515"/>
    </location>
</feature>
<keyword evidence="12" id="KW-1185">Reference proteome</keyword>
<dbReference type="InterPro" id="IPR036397">
    <property type="entry name" value="RNaseH_sf"/>
</dbReference>
<dbReference type="SMART" id="SM00479">
    <property type="entry name" value="EXOIII"/>
    <property type="match status" value="1"/>
</dbReference>
<dbReference type="PANTHER" id="PTHR11472">
    <property type="entry name" value="DNA REPAIR DEAD HELICASE RAD3/XP-D SUBFAMILY MEMBER"/>
    <property type="match status" value="1"/>
</dbReference>
<evidence type="ECO:0000256" key="4">
    <source>
        <dbReference type="ARBA" id="ARBA00022801"/>
    </source>
</evidence>
<dbReference type="HAMAP" id="MF_02206">
    <property type="entry name" value="DinG_exonucl"/>
    <property type="match status" value="1"/>
</dbReference>
<dbReference type="Pfam" id="PF00270">
    <property type="entry name" value="DEAD"/>
    <property type="match status" value="1"/>
</dbReference>